<feature type="region of interest" description="Disordered" evidence="1">
    <location>
        <begin position="27"/>
        <end position="63"/>
    </location>
</feature>
<dbReference type="EMBL" id="JXLN01011493">
    <property type="protein sequence ID" value="KPM07332.1"/>
    <property type="molecule type" value="Genomic_DNA"/>
</dbReference>
<proteinExistence type="predicted"/>
<gene>
    <name evidence="2" type="ORF">QR98_0058230</name>
</gene>
<feature type="compositionally biased region" description="Polar residues" evidence="1">
    <location>
        <begin position="27"/>
        <end position="40"/>
    </location>
</feature>
<feature type="region of interest" description="Disordered" evidence="1">
    <location>
        <begin position="161"/>
        <end position="214"/>
    </location>
</feature>
<feature type="compositionally biased region" description="Polar residues" evidence="1">
    <location>
        <begin position="161"/>
        <end position="179"/>
    </location>
</feature>
<accession>A0A132A8L6</accession>
<dbReference type="OrthoDB" id="10046198at2759"/>
<evidence type="ECO:0000256" key="1">
    <source>
        <dbReference type="SAM" id="MobiDB-lite"/>
    </source>
</evidence>
<dbReference type="Proteomes" id="UP000616769">
    <property type="component" value="Unassembled WGS sequence"/>
</dbReference>
<feature type="compositionally biased region" description="Basic residues" evidence="1">
    <location>
        <begin position="197"/>
        <end position="206"/>
    </location>
</feature>
<sequence length="299" mass="32537">MQHAQNDHGLKIYEEIDLDAVVSCPLVQTSNDSQPPTSLIESEKNASLLPPAPRPPSSSSNSDQIKSMLIDQSSLNLLDVGNHRTQSSPPIKNGGNFGLNNSSPSKLLNGQMGNVNFQSMAAMMASALNFTPAQLELFKQQTGQSQASLLAMAAAAAATVQQPNGQFSSPNNNGTSQHQPDLFGQLISNHPNPHSHSLSHHHHHPHQQQTNPNQSNSLFADLLSVTAAFNSTLANFTNQFFDQSNASAALDLYQRQLKQLSKQFWITVIIIVSECTIDQHYLFTFIEFVSGWPDNSAAI</sequence>
<evidence type="ECO:0000313" key="3">
    <source>
        <dbReference type="Proteomes" id="UP000616769"/>
    </source>
</evidence>
<evidence type="ECO:0000313" key="2">
    <source>
        <dbReference type="EMBL" id="KPM07332.1"/>
    </source>
</evidence>
<reference evidence="2 3" key="1">
    <citation type="journal article" date="2015" name="Parasit. Vectors">
        <title>Draft genome of the scabies mite.</title>
        <authorList>
            <person name="Rider S.D.Jr."/>
            <person name="Morgan M.S."/>
            <person name="Arlian L.G."/>
        </authorList>
    </citation>
    <scope>NUCLEOTIDE SEQUENCE [LARGE SCALE GENOMIC DNA]</scope>
    <source>
        <strain evidence="2">Arlian Lab</strain>
    </source>
</reference>
<name>A0A132A8L6_SARSC</name>
<comment type="caution">
    <text evidence="2">The sequence shown here is derived from an EMBL/GenBank/DDBJ whole genome shotgun (WGS) entry which is preliminary data.</text>
</comment>
<organism evidence="2 3">
    <name type="scientific">Sarcoptes scabiei</name>
    <name type="common">Itch mite</name>
    <name type="synonym">Acarus scabiei</name>
    <dbReference type="NCBI Taxonomy" id="52283"/>
    <lineage>
        <taxon>Eukaryota</taxon>
        <taxon>Metazoa</taxon>
        <taxon>Ecdysozoa</taxon>
        <taxon>Arthropoda</taxon>
        <taxon>Chelicerata</taxon>
        <taxon>Arachnida</taxon>
        <taxon>Acari</taxon>
        <taxon>Acariformes</taxon>
        <taxon>Sarcoptiformes</taxon>
        <taxon>Astigmata</taxon>
        <taxon>Psoroptidia</taxon>
        <taxon>Sarcoptoidea</taxon>
        <taxon>Sarcoptidae</taxon>
        <taxon>Sarcoptinae</taxon>
        <taxon>Sarcoptes</taxon>
    </lineage>
</organism>
<protein>
    <submittedName>
        <fullName evidence="2">Uncharacterized protein</fullName>
    </submittedName>
</protein>
<dbReference type="VEuPathDB" id="VectorBase:SSCA007554"/>
<dbReference type="AlphaFoldDB" id="A0A132A8L6"/>